<proteinExistence type="predicted"/>
<evidence type="ECO:0008006" key="3">
    <source>
        <dbReference type="Google" id="ProtNLM"/>
    </source>
</evidence>
<dbReference type="Proteomes" id="UP000734271">
    <property type="component" value="Unassembled WGS sequence"/>
</dbReference>
<comment type="caution">
    <text evidence="1">The sequence shown here is derived from an EMBL/GenBank/DDBJ whole genome shotgun (WGS) entry which is preliminary data.</text>
</comment>
<sequence>MERYYEKILNVLDEKRLKPNIHFASLYVLYYECLKDSLIDLPKYFFCNHTEFKDENIIVHESEEYKENVRKLDAHIENASFKWFIMVGALSEEEYATFKKLRKFRNKIVHELIFCLSEGFSEDEVKYLVELIEIYRKIDKWWINEVEIPISGDIHGPYDSENVISGQGLILEIIQDILIDDGKNSEALLSEYLKQY</sequence>
<protein>
    <recommendedName>
        <fullName evidence="3">Apea-like HEPN domain-containing protein</fullName>
    </recommendedName>
</protein>
<dbReference type="EMBL" id="JAIPME010000002">
    <property type="protein sequence ID" value="MBZ2386094.1"/>
    <property type="molecule type" value="Genomic_DNA"/>
</dbReference>
<evidence type="ECO:0000313" key="1">
    <source>
        <dbReference type="EMBL" id="MBZ2386094.1"/>
    </source>
</evidence>
<name>A0ABS7SX37_9FIRM</name>
<gene>
    <name evidence="1" type="ORF">K8P03_02095</name>
</gene>
<evidence type="ECO:0000313" key="2">
    <source>
        <dbReference type="Proteomes" id="UP000734271"/>
    </source>
</evidence>
<reference evidence="1 2" key="1">
    <citation type="submission" date="2021-08" db="EMBL/GenBank/DDBJ databases">
        <title>FDA dAtabase for Regulatory Grade micrObial Sequences (FDA-ARGOS): Supporting development and validation of Infectious Disease Dx tests.</title>
        <authorList>
            <person name="Sproer C."/>
            <person name="Gronow S."/>
            <person name="Severitt S."/>
            <person name="Schroder I."/>
            <person name="Tallon L."/>
            <person name="Sadzewicz L."/>
            <person name="Zhao X."/>
            <person name="Boylan J."/>
            <person name="Ott S."/>
            <person name="Bowen H."/>
            <person name="Vavikolanu K."/>
            <person name="Hazen T."/>
            <person name="Aluvathingal J."/>
            <person name="Nadendla S."/>
            <person name="Lowell S."/>
            <person name="Myers T."/>
            <person name="Yan Y."/>
            <person name="Sichtig H."/>
        </authorList>
    </citation>
    <scope>NUCLEOTIDE SEQUENCE [LARGE SCALE GENOMIC DNA]</scope>
    <source>
        <strain evidence="1 2">FDAARGOS_1460</strain>
    </source>
</reference>
<keyword evidence="2" id="KW-1185">Reference proteome</keyword>
<organism evidence="1 2">
    <name type="scientific">Anaerococcus murdochii</name>
    <dbReference type="NCBI Taxonomy" id="411577"/>
    <lineage>
        <taxon>Bacteria</taxon>
        <taxon>Bacillati</taxon>
        <taxon>Bacillota</taxon>
        <taxon>Tissierellia</taxon>
        <taxon>Tissierellales</taxon>
        <taxon>Peptoniphilaceae</taxon>
        <taxon>Anaerococcus</taxon>
    </lineage>
</organism>
<accession>A0ABS7SX37</accession>
<dbReference type="RefSeq" id="WP_223417960.1">
    <property type="nucleotide sequence ID" value="NZ_JAIPME010000002.1"/>
</dbReference>